<sequence length="1183" mass="123966">MIKKGFIGFMALAMILTMAGSVILPARAASDGDLVKMDGYPAVYYLNGGKRYVFPNEKTYKTWYSDFSDVVTISQSEMETYPLGGNVTYRAGAKLVKIQTVPTVYAIEPNGTLRSILSEANAAVLYGTNWNKTIDDVPDAFFVNYTVGDDMEAGKYPTGTLAKETGSTTTYYIDGDEKRPIATGDAFDANNFNWSYLVTAASLSGYTDGASITGAETGLTTVSGTSSDESAGGNVTVALAASTPSATTIISDTVQTGQGLVPMVTVNFTAPASGDVTVTNLKYKRTGISADADVLDLYLYDGMTRLYQGGSLSSNYATFNSSVGLFTVPAGTTKAVTLKIDLNQNTSAGKTMGFELTEVTTKNDATVDGSLPLTGNLMTTASVTDMGYVHTTHGNVPILAQTVYPGEEDFEIYKLGIQANDQDLQLEYLKLTLLGSIDVDDIENIEMTVSGTTLAAGTINSDRELIFDLTGNPYLIEKGQNKILSFRGDVAKGSTRNFRFSVEYSSDMVVKDKNYGVYVIPIGNGTADSTWSALKSSPSTCVYTINEGSLAISLDTSSPTENVAASATNIKLGTWKFEATGEDVKVKTLKVVSDTTGGAGLDNGKVMVNGEQVGSTTNLTEDIPISFSFGSSFIVPAGESVLVDVYADIKNTSGTNITSGTVRVSLDAASGNAQGQASLTSIDAPSSTNNGTVLTVSASTLTLTAYSAYGDQNMVIPAVGAKVASFIVQAGAYEGVTIDTINIDNATSGVMQNMKLMTESTQLGSTKATLTSTTETDNVFTVNLPLAANESKVIDVYADIKAGIDANSIDLDAGAVGTTAVTGSTVYHNNSSFGGDADVSTQTMTLTTGTITSAADGAKPDADIIIAGTSKVLMHAVKYTATNEAFTVTKMKIDQYGASASDSVGRVILEYKNKAGATVEKYTYLNSTSTADFTGLDVYVPKDGSATVKMYIDVPTISAGADSGDLPKLLYIYDQGFSATGESSNTVETDDSGAAHLSGNAMIVRKTKPTVTLVSLPSTVLTDGTKVISKFTITADAAGPVYFKELNWTYATTSGVDITDSTIYLYRSGQSTALNSADSLSGDASPSIEVALTTEEEIAAGSSQTYELKGTITGSQANRSFSTNLKESASAATAGTSTTYANLAVYETGGLLWSDGADTDRASDYADCHYVKSLPTDSQTMTQ</sequence>
<name>A0A1J4TZJ7_9BACT</name>
<evidence type="ECO:0000313" key="2">
    <source>
        <dbReference type="EMBL" id="OIO17096.1"/>
    </source>
</evidence>
<evidence type="ECO:0000313" key="3">
    <source>
        <dbReference type="Proteomes" id="UP000182465"/>
    </source>
</evidence>
<feature type="signal peptide" evidence="1">
    <location>
        <begin position="1"/>
        <end position="28"/>
    </location>
</feature>
<dbReference type="EMBL" id="MNVB01000042">
    <property type="protein sequence ID" value="OIO17096.1"/>
    <property type="molecule type" value="Genomic_DNA"/>
</dbReference>
<keyword evidence="1" id="KW-0732">Signal</keyword>
<gene>
    <name evidence="2" type="ORF">AUJ29_01915</name>
</gene>
<protein>
    <submittedName>
        <fullName evidence="2">Uncharacterized protein</fullName>
    </submittedName>
</protein>
<accession>A0A1J4TZJ7</accession>
<reference evidence="2 3" key="1">
    <citation type="journal article" date="2016" name="Environ. Microbiol.">
        <title>Genomic resolution of a cold subsurface aquifer community provides metabolic insights for novel microbes adapted to high CO concentrations.</title>
        <authorList>
            <person name="Probst A.J."/>
            <person name="Castelle C.J."/>
            <person name="Singh A."/>
            <person name="Brown C.T."/>
            <person name="Anantharaman K."/>
            <person name="Sharon I."/>
            <person name="Hug L.A."/>
            <person name="Burstein D."/>
            <person name="Emerson J.B."/>
            <person name="Thomas B.C."/>
            <person name="Banfield J.F."/>
        </authorList>
    </citation>
    <scope>NUCLEOTIDE SEQUENCE [LARGE SCALE GENOMIC DNA]</scope>
    <source>
        <strain evidence="2">CG1_02_38_13</strain>
    </source>
</reference>
<dbReference type="Proteomes" id="UP000182465">
    <property type="component" value="Unassembled WGS sequence"/>
</dbReference>
<organism evidence="2 3">
    <name type="scientific">Candidatus Kuenenbacteria bacterium CG1_02_38_13</name>
    <dbReference type="NCBI Taxonomy" id="1805235"/>
    <lineage>
        <taxon>Bacteria</taxon>
        <taxon>Candidatus Kueneniibacteriota</taxon>
    </lineage>
</organism>
<evidence type="ECO:0000256" key="1">
    <source>
        <dbReference type="SAM" id="SignalP"/>
    </source>
</evidence>
<comment type="caution">
    <text evidence="2">The sequence shown here is derived from an EMBL/GenBank/DDBJ whole genome shotgun (WGS) entry which is preliminary data.</text>
</comment>
<proteinExistence type="predicted"/>
<dbReference type="AlphaFoldDB" id="A0A1J4TZJ7"/>
<feature type="chain" id="PRO_5012520683" evidence="1">
    <location>
        <begin position="29"/>
        <end position="1183"/>
    </location>
</feature>